<proteinExistence type="predicted"/>
<dbReference type="Gene3D" id="3.40.50.880">
    <property type="match status" value="1"/>
</dbReference>
<feature type="transmembrane region" description="Helical" evidence="1">
    <location>
        <begin position="107"/>
        <end position="126"/>
    </location>
</feature>
<dbReference type="CDD" id="cd03139">
    <property type="entry name" value="GATase1_PfpI_2"/>
    <property type="match status" value="1"/>
</dbReference>
<keyword evidence="1" id="KW-0812">Transmembrane</keyword>
<dbReference type="Pfam" id="PF01965">
    <property type="entry name" value="DJ-1_PfpI"/>
    <property type="match status" value="1"/>
</dbReference>
<name>S9NSY8_CYSF2</name>
<dbReference type="PANTHER" id="PTHR43130">
    <property type="entry name" value="ARAC-FAMILY TRANSCRIPTIONAL REGULATOR"/>
    <property type="match status" value="1"/>
</dbReference>
<keyword evidence="1" id="KW-0472">Membrane</keyword>
<accession>S9NSY8</accession>
<keyword evidence="1" id="KW-1133">Transmembrane helix</keyword>
<feature type="transmembrane region" description="Helical" evidence="1">
    <location>
        <begin position="21"/>
        <end position="41"/>
    </location>
</feature>
<dbReference type="SUPFAM" id="SSF52317">
    <property type="entry name" value="Class I glutamine amidotransferase-like"/>
    <property type="match status" value="1"/>
</dbReference>
<organism evidence="3 4">
    <name type="scientific">Cystobacter fuscus (strain ATCC 25194 / DSM 2262 / NBRC 100088 / M29)</name>
    <dbReference type="NCBI Taxonomy" id="1242864"/>
    <lineage>
        <taxon>Bacteria</taxon>
        <taxon>Pseudomonadati</taxon>
        <taxon>Myxococcota</taxon>
        <taxon>Myxococcia</taxon>
        <taxon>Myxococcales</taxon>
        <taxon>Cystobacterineae</taxon>
        <taxon>Archangiaceae</taxon>
        <taxon>Cystobacter</taxon>
    </lineage>
</organism>
<evidence type="ECO:0000259" key="2">
    <source>
        <dbReference type="Pfam" id="PF01965"/>
    </source>
</evidence>
<dbReference type="AlphaFoldDB" id="S9NSY8"/>
<dbReference type="eggNOG" id="COG0693">
    <property type="taxonomic scope" value="Bacteria"/>
</dbReference>
<comment type="caution">
    <text evidence="3">The sequence shown here is derived from an EMBL/GenBank/DDBJ whole genome shotgun (WGS) entry which is preliminary data.</text>
</comment>
<dbReference type="PANTHER" id="PTHR43130:SF2">
    <property type="entry name" value="DJ-1_PFPI DOMAIN-CONTAINING PROTEIN"/>
    <property type="match status" value="1"/>
</dbReference>
<evidence type="ECO:0000256" key="1">
    <source>
        <dbReference type="SAM" id="Phobius"/>
    </source>
</evidence>
<dbReference type="InterPro" id="IPR029062">
    <property type="entry name" value="Class_I_gatase-like"/>
</dbReference>
<evidence type="ECO:0000313" key="4">
    <source>
        <dbReference type="Proteomes" id="UP000011682"/>
    </source>
</evidence>
<dbReference type="Proteomes" id="UP000011682">
    <property type="component" value="Unassembled WGS sequence"/>
</dbReference>
<reference evidence="3" key="1">
    <citation type="submission" date="2013-05" db="EMBL/GenBank/DDBJ databases">
        <title>Genome assembly of Cystobacter fuscus DSM 2262.</title>
        <authorList>
            <person name="Sharma G."/>
            <person name="Khatri I."/>
            <person name="Kaur C."/>
            <person name="Mayilraj S."/>
            <person name="Subramanian S."/>
        </authorList>
    </citation>
    <scope>NUCLEOTIDE SEQUENCE [LARGE SCALE GENOMIC DNA]</scope>
    <source>
        <strain evidence="3">DSM 2262</strain>
    </source>
</reference>
<dbReference type="InterPro" id="IPR002818">
    <property type="entry name" value="DJ-1/PfpI"/>
</dbReference>
<feature type="domain" description="DJ-1/PfpI" evidence="2">
    <location>
        <begin position="19"/>
        <end position="177"/>
    </location>
</feature>
<protein>
    <submittedName>
        <fullName evidence="3">ThiJ/PfpI family protein</fullName>
    </submittedName>
</protein>
<dbReference type="EMBL" id="ANAH02000073">
    <property type="protein sequence ID" value="EPX55220.1"/>
    <property type="molecule type" value="Genomic_DNA"/>
</dbReference>
<sequence>MFAESHGPQMSQQTKKLQVGILVCPGFAIVDTIGIHSVFGFTPDAEVHLLWKDKGMIEAIPRFPVHATTTFSESPRDFDVLCVGACPDEILRDEETLAFLKDRGSRAGYLVGVCSGSLILGAAGLLEGYRATSNFHVMDLLPHFGAIPTRQNVVIDRNRYTSGPATGGFDCGLRVLEKLRGEEAAKISELSMEYIAQPPFGTGSPELAGPELTRKALQLFAHFTEGTRRTVRELPSRRAS</sequence>
<gene>
    <name evidence="3" type="ORF">D187_009427</name>
</gene>
<evidence type="ECO:0000313" key="3">
    <source>
        <dbReference type="EMBL" id="EPX55220.1"/>
    </source>
</evidence>
<dbReference type="GO" id="GO:0006355">
    <property type="term" value="P:regulation of DNA-templated transcription"/>
    <property type="evidence" value="ECO:0007669"/>
    <property type="project" value="TreeGrafter"/>
</dbReference>
<keyword evidence="4" id="KW-1185">Reference proteome</keyword>
<dbReference type="InterPro" id="IPR052158">
    <property type="entry name" value="INH-QAR"/>
</dbReference>